<keyword evidence="4" id="KW-1185">Reference proteome</keyword>
<keyword evidence="2" id="KW-1133">Transmembrane helix</keyword>
<dbReference type="InterPro" id="IPR038637">
    <property type="entry name" value="NPCBM_sf"/>
</dbReference>
<feature type="transmembrane region" description="Helical" evidence="2">
    <location>
        <begin position="36"/>
        <end position="54"/>
    </location>
</feature>
<evidence type="ECO:0000313" key="3">
    <source>
        <dbReference type="EMBL" id="SNY55618.1"/>
    </source>
</evidence>
<keyword evidence="2" id="KW-0472">Membrane</keyword>
<dbReference type="Gene3D" id="2.60.120.1060">
    <property type="entry name" value="NPCBM/NEW2 domain"/>
    <property type="match status" value="1"/>
</dbReference>
<feature type="region of interest" description="Disordered" evidence="1">
    <location>
        <begin position="89"/>
        <end position="156"/>
    </location>
</feature>
<feature type="transmembrane region" description="Helical" evidence="2">
    <location>
        <begin position="61"/>
        <end position="83"/>
    </location>
</feature>
<accession>A0A285J5X2</accession>
<dbReference type="RefSeq" id="WP_143235013.1">
    <property type="nucleotide sequence ID" value="NZ_OBDY01000016.1"/>
</dbReference>
<feature type="compositionally biased region" description="Low complexity" evidence="1">
    <location>
        <begin position="91"/>
        <end position="100"/>
    </location>
</feature>
<proteinExistence type="predicted"/>
<name>A0A285J5X2_9ACTN</name>
<organism evidence="3 4">
    <name type="scientific">Paractinoplanes atraurantiacus</name>
    <dbReference type="NCBI Taxonomy" id="1036182"/>
    <lineage>
        <taxon>Bacteria</taxon>
        <taxon>Bacillati</taxon>
        <taxon>Actinomycetota</taxon>
        <taxon>Actinomycetes</taxon>
        <taxon>Micromonosporales</taxon>
        <taxon>Micromonosporaceae</taxon>
        <taxon>Paractinoplanes</taxon>
    </lineage>
</organism>
<evidence type="ECO:0000256" key="2">
    <source>
        <dbReference type="SAM" id="Phobius"/>
    </source>
</evidence>
<gene>
    <name evidence="3" type="ORF">SAMN05421748_116186</name>
</gene>
<evidence type="ECO:0000256" key="1">
    <source>
        <dbReference type="SAM" id="MobiDB-lite"/>
    </source>
</evidence>
<keyword evidence="2" id="KW-0812">Transmembrane</keyword>
<dbReference type="AlphaFoldDB" id="A0A285J5X2"/>
<feature type="transmembrane region" description="Helical" evidence="2">
    <location>
        <begin position="12"/>
        <end position="30"/>
    </location>
</feature>
<reference evidence="4" key="1">
    <citation type="submission" date="2017-09" db="EMBL/GenBank/DDBJ databases">
        <authorList>
            <person name="Varghese N."/>
            <person name="Submissions S."/>
        </authorList>
    </citation>
    <scope>NUCLEOTIDE SEQUENCE [LARGE SCALE GENOMIC DNA]</scope>
    <source>
        <strain evidence="4">CGMCC 4.6857</strain>
    </source>
</reference>
<sequence length="293" mass="30092">MSEDDTPTKKVFSWLGVVANLGGAATLIVGATRDKFVAAGLLGLAGGLISLLIARAQRHAVLAAFGALLMIAGVGVGGLGFVLDRRDDGNAQATQPAPSVTTPPTPSITAASPSPSPSETSTSSESSTTPDPTTDPTTGPPPGTELGVPLAGTERPDGLIATRTENASYTMDIDADDISVNGTDAINGWYSGCKLFCRANVTSYVDLDLGRDYDRLEGTFGVENGSNPGSVKVQVLSLDGGRTTQLFSKTYKLGEGRKETVKVTGVLRLRVAFTGPLGKTHGAIADPTLFPAA</sequence>
<feature type="compositionally biased region" description="Low complexity" evidence="1">
    <location>
        <begin position="107"/>
        <end position="137"/>
    </location>
</feature>
<dbReference type="Proteomes" id="UP000219612">
    <property type="component" value="Unassembled WGS sequence"/>
</dbReference>
<dbReference type="EMBL" id="OBDY01000016">
    <property type="protein sequence ID" value="SNY55618.1"/>
    <property type="molecule type" value="Genomic_DNA"/>
</dbReference>
<evidence type="ECO:0000313" key="4">
    <source>
        <dbReference type="Proteomes" id="UP000219612"/>
    </source>
</evidence>
<protein>
    <submittedName>
        <fullName evidence="3">NPCBM/NEW2 domain-containing protein</fullName>
    </submittedName>
</protein>